<gene>
    <name evidence="1" type="ORF">PVAP13_5NG056908</name>
</gene>
<comment type="caution">
    <text evidence="1">The sequence shown here is derived from an EMBL/GenBank/DDBJ whole genome shotgun (WGS) entry which is preliminary data.</text>
</comment>
<dbReference type="Proteomes" id="UP000823388">
    <property type="component" value="Chromosome 5N"/>
</dbReference>
<dbReference type="AlphaFoldDB" id="A0A8T0RJZ0"/>
<organism evidence="1 2">
    <name type="scientific">Panicum virgatum</name>
    <name type="common">Blackwell switchgrass</name>
    <dbReference type="NCBI Taxonomy" id="38727"/>
    <lineage>
        <taxon>Eukaryota</taxon>
        <taxon>Viridiplantae</taxon>
        <taxon>Streptophyta</taxon>
        <taxon>Embryophyta</taxon>
        <taxon>Tracheophyta</taxon>
        <taxon>Spermatophyta</taxon>
        <taxon>Magnoliopsida</taxon>
        <taxon>Liliopsida</taxon>
        <taxon>Poales</taxon>
        <taxon>Poaceae</taxon>
        <taxon>PACMAD clade</taxon>
        <taxon>Panicoideae</taxon>
        <taxon>Panicodae</taxon>
        <taxon>Paniceae</taxon>
        <taxon>Panicinae</taxon>
        <taxon>Panicum</taxon>
        <taxon>Panicum sect. Hiantes</taxon>
    </lineage>
</organism>
<keyword evidence="2" id="KW-1185">Reference proteome</keyword>
<accession>A0A8T0RJZ0</accession>
<evidence type="ECO:0000313" key="1">
    <source>
        <dbReference type="EMBL" id="KAG2586502.1"/>
    </source>
</evidence>
<evidence type="ECO:0000313" key="2">
    <source>
        <dbReference type="Proteomes" id="UP000823388"/>
    </source>
</evidence>
<proteinExistence type="predicted"/>
<reference evidence="1" key="1">
    <citation type="submission" date="2020-05" db="EMBL/GenBank/DDBJ databases">
        <title>WGS assembly of Panicum virgatum.</title>
        <authorList>
            <person name="Lovell J.T."/>
            <person name="Jenkins J."/>
            <person name="Shu S."/>
            <person name="Juenger T.E."/>
            <person name="Schmutz J."/>
        </authorList>
    </citation>
    <scope>NUCLEOTIDE SEQUENCE</scope>
    <source>
        <strain evidence="1">AP13</strain>
    </source>
</reference>
<sequence length="73" mass="8339">MEGILVLKNGKQSSTFFKRKFNLMLQRITKCPASESCMQLPKLPFYFRSFRKSLLVSENNSTACIILVGMETS</sequence>
<protein>
    <submittedName>
        <fullName evidence="1">Uncharacterized protein</fullName>
    </submittedName>
</protein>
<dbReference type="EMBL" id="CM029046">
    <property type="protein sequence ID" value="KAG2586502.1"/>
    <property type="molecule type" value="Genomic_DNA"/>
</dbReference>
<name>A0A8T0RJZ0_PANVG</name>